<comment type="caution">
    <text evidence="1">The sequence shown here is derived from an EMBL/GenBank/DDBJ whole genome shotgun (WGS) entry which is preliminary data.</text>
</comment>
<name>A0ABU8ZUI2_9PSED</name>
<gene>
    <name evidence="1" type="ORF">WLF18_02285</name>
</gene>
<sequence>MQKTKKAGRPKKATRDCESFRISAYFTQAEFTELKKISQMKQYKSFSRFFKDTIRIGLRGNKEIIRSIDNERQSYRSYAAALSHEIDNIVIQDQNLVIPLETKNSINKMMKIIEQFIARLDN</sequence>
<keyword evidence="2" id="KW-1185">Reference proteome</keyword>
<dbReference type="Proteomes" id="UP001386972">
    <property type="component" value="Unassembled WGS sequence"/>
</dbReference>
<dbReference type="EMBL" id="JBBNAW010000001">
    <property type="protein sequence ID" value="MEK2607936.1"/>
    <property type="molecule type" value="Genomic_DNA"/>
</dbReference>
<reference evidence="1 2" key="1">
    <citation type="submission" date="2024-03" db="EMBL/GenBank/DDBJ databases">
        <title>Screening, Identification and Application of a Plant Lactobacillus Strain.</title>
        <authorList>
            <person name="Li Y.L."/>
        </authorList>
    </citation>
    <scope>NUCLEOTIDE SEQUENCE [LARGE SCALE GENOMIC DNA]</scope>
    <source>
        <strain evidence="1 2">JDB</strain>
    </source>
</reference>
<proteinExistence type="predicted"/>
<protein>
    <submittedName>
        <fullName evidence="1">Uncharacterized protein</fullName>
    </submittedName>
</protein>
<evidence type="ECO:0000313" key="1">
    <source>
        <dbReference type="EMBL" id="MEK2607936.1"/>
    </source>
</evidence>
<dbReference type="RefSeq" id="WP_340610238.1">
    <property type="nucleotide sequence ID" value="NZ_JBBNAW010000001.1"/>
</dbReference>
<evidence type="ECO:0000313" key="2">
    <source>
        <dbReference type="Proteomes" id="UP001386972"/>
    </source>
</evidence>
<organism evidence="1 2">
    <name type="scientific">Pseudomonas shirazensis</name>
    <dbReference type="NCBI Taxonomy" id="2745494"/>
    <lineage>
        <taxon>Bacteria</taxon>
        <taxon>Pseudomonadati</taxon>
        <taxon>Pseudomonadota</taxon>
        <taxon>Gammaproteobacteria</taxon>
        <taxon>Pseudomonadales</taxon>
        <taxon>Pseudomonadaceae</taxon>
        <taxon>Pseudomonas</taxon>
    </lineage>
</organism>
<accession>A0ABU8ZUI2</accession>